<dbReference type="EMBL" id="JAMQAW010000078">
    <property type="protein sequence ID" value="MCM2393601.1"/>
    <property type="molecule type" value="Genomic_DNA"/>
</dbReference>
<reference evidence="2" key="1">
    <citation type="submission" date="2022-06" db="EMBL/GenBank/DDBJ databases">
        <title>Genome public.</title>
        <authorList>
            <person name="Sun Q."/>
        </authorList>
    </citation>
    <scope>NUCLEOTIDE SEQUENCE</scope>
    <source>
        <strain evidence="2">CWNU-1</strain>
    </source>
</reference>
<dbReference type="InterPro" id="IPR005119">
    <property type="entry name" value="LysR_subst-bd"/>
</dbReference>
<dbReference type="InterPro" id="IPR050950">
    <property type="entry name" value="HTH-type_LysR_regulators"/>
</dbReference>
<evidence type="ECO:0000259" key="1">
    <source>
        <dbReference type="Pfam" id="PF03466"/>
    </source>
</evidence>
<accession>A0ABT0UYQ9</accession>
<organism evidence="2 3">
    <name type="scientific">Streptomyces albipurpureus</name>
    <dbReference type="NCBI Taxonomy" id="2897419"/>
    <lineage>
        <taxon>Bacteria</taxon>
        <taxon>Bacillati</taxon>
        <taxon>Actinomycetota</taxon>
        <taxon>Actinomycetes</taxon>
        <taxon>Kitasatosporales</taxon>
        <taxon>Streptomycetaceae</taxon>
        <taxon>Streptomyces</taxon>
    </lineage>
</organism>
<comment type="caution">
    <text evidence="2">The sequence shown here is derived from an EMBL/GenBank/DDBJ whole genome shotgun (WGS) entry which is preliminary data.</text>
</comment>
<name>A0ABT0UYQ9_9ACTN</name>
<feature type="domain" description="LysR substrate-binding" evidence="1">
    <location>
        <begin position="15"/>
        <end position="219"/>
    </location>
</feature>
<dbReference type="Proteomes" id="UP001431429">
    <property type="component" value="Unassembled WGS sequence"/>
</dbReference>
<evidence type="ECO:0000313" key="3">
    <source>
        <dbReference type="Proteomes" id="UP001431429"/>
    </source>
</evidence>
<protein>
    <submittedName>
        <fullName evidence="2">LysR family transcriptional regulator substrate-binding protein</fullName>
    </submittedName>
</protein>
<sequence>MSAIRSAVMDVVGLTGGTLDIASLPTLSQSPVSPLVAEFRTRHPQVKVTIQGPSQPRIPEIAEMVRLGVCELGFTEGLDDAQGLLTLPLGHQDFVAVLPPETRLQEPGVATWDEVLACGLIIGPWWESSRPAAYLDQRYGRREWSRHVAVRTDHREAYIPLLVAGAGAAFLPRFMGELAGAAGALVADLTPEMRRSAVLVRSDEAPSPAAREFWNMAANRPA</sequence>
<dbReference type="Pfam" id="PF03466">
    <property type="entry name" value="LysR_substrate"/>
    <property type="match status" value="1"/>
</dbReference>
<proteinExistence type="predicted"/>
<dbReference type="CDD" id="cd05466">
    <property type="entry name" value="PBP2_LTTR_substrate"/>
    <property type="match status" value="1"/>
</dbReference>
<keyword evidence="3" id="KW-1185">Reference proteome</keyword>
<evidence type="ECO:0000313" key="2">
    <source>
        <dbReference type="EMBL" id="MCM2393601.1"/>
    </source>
</evidence>
<dbReference type="RefSeq" id="WP_250923892.1">
    <property type="nucleotide sequence ID" value="NZ_JAMQAW010000078.1"/>
</dbReference>
<dbReference type="SUPFAM" id="SSF53850">
    <property type="entry name" value="Periplasmic binding protein-like II"/>
    <property type="match status" value="1"/>
</dbReference>
<dbReference type="PANTHER" id="PTHR30419">
    <property type="entry name" value="HTH-TYPE TRANSCRIPTIONAL REGULATOR YBHD"/>
    <property type="match status" value="1"/>
</dbReference>
<dbReference type="Gene3D" id="3.40.190.290">
    <property type="match status" value="1"/>
</dbReference>
<gene>
    <name evidence="2" type="ORF">NBG84_35930</name>
</gene>